<dbReference type="eggNOG" id="COG3307">
    <property type="taxonomic scope" value="Bacteria"/>
</dbReference>
<dbReference type="OrthoDB" id="2087636at2"/>
<keyword evidence="4 5" id="KW-0472">Membrane</keyword>
<feature type="transmembrane region" description="Helical" evidence="5">
    <location>
        <begin position="18"/>
        <end position="37"/>
    </location>
</feature>
<dbReference type="GO" id="GO:0016874">
    <property type="term" value="F:ligase activity"/>
    <property type="evidence" value="ECO:0007669"/>
    <property type="project" value="UniProtKB-KW"/>
</dbReference>
<dbReference type="PANTHER" id="PTHR37422">
    <property type="entry name" value="TEICHURONIC ACID BIOSYNTHESIS PROTEIN TUAE"/>
    <property type="match status" value="1"/>
</dbReference>
<evidence type="ECO:0000313" key="7">
    <source>
        <dbReference type="EMBL" id="EHQ89374.1"/>
    </source>
</evidence>
<dbReference type="InterPro" id="IPR007016">
    <property type="entry name" value="O-antigen_ligase-rel_domated"/>
</dbReference>
<feature type="transmembrane region" description="Helical" evidence="5">
    <location>
        <begin position="326"/>
        <end position="347"/>
    </location>
</feature>
<keyword evidence="7" id="KW-0436">Ligase</keyword>
<accession>H5XUD8</accession>
<dbReference type="AlphaFoldDB" id="H5XUD8"/>
<dbReference type="PANTHER" id="PTHR37422:SF17">
    <property type="entry name" value="O-ANTIGEN LIGASE"/>
    <property type="match status" value="1"/>
</dbReference>
<dbReference type="HOGENOM" id="CLU_054335_0_0_9"/>
<feature type="transmembrane region" description="Helical" evidence="5">
    <location>
        <begin position="359"/>
        <end position="378"/>
    </location>
</feature>
<keyword evidence="8" id="KW-1185">Reference proteome</keyword>
<dbReference type="STRING" id="768710.DesyoDRAFT_2291"/>
<dbReference type="Proteomes" id="UP000005104">
    <property type="component" value="Chromosome"/>
</dbReference>
<feature type="transmembrane region" description="Helical" evidence="5">
    <location>
        <begin position="126"/>
        <end position="148"/>
    </location>
</feature>
<gene>
    <name evidence="7" type="ORF">DesyoDRAFT_2291</name>
</gene>
<dbReference type="EMBL" id="CM001441">
    <property type="protein sequence ID" value="EHQ89374.1"/>
    <property type="molecule type" value="Genomic_DNA"/>
</dbReference>
<feature type="transmembrane region" description="Helical" evidence="5">
    <location>
        <begin position="384"/>
        <end position="400"/>
    </location>
</feature>
<reference evidence="7 8" key="1">
    <citation type="submission" date="2011-11" db="EMBL/GenBank/DDBJ databases">
        <title>The Noncontiguous Finished genome of Desulfosporosinus youngiae DSM 17734.</title>
        <authorList>
            <consortium name="US DOE Joint Genome Institute (JGI-PGF)"/>
            <person name="Lucas S."/>
            <person name="Han J."/>
            <person name="Lapidus A."/>
            <person name="Cheng J.-F."/>
            <person name="Goodwin L."/>
            <person name="Pitluck S."/>
            <person name="Peters L."/>
            <person name="Ovchinnikova G."/>
            <person name="Lu M."/>
            <person name="Land M.L."/>
            <person name="Hauser L."/>
            <person name="Pester M."/>
            <person name="Spring S."/>
            <person name="Ollivier B."/>
            <person name="Rattei T."/>
            <person name="Klenk H.-P."/>
            <person name="Wagner M."/>
            <person name="Loy A."/>
            <person name="Woyke T.J."/>
        </authorList>
    </citation>
    <scope>NUCLEOTIDE SEQUENCE [LARGE SCALE GENOMIC DNA]</scope>
    <source>
        <strain evidence="7 8">DSM 17734</strain>
    </source>
</reference>
<evidence type="ECO:0000256" key="5">
    <source>
        <dbReference type="SAM" id="Phobius"/>
    </source>
</evidence>
<feature type="transmembrane region" description="Helical" evidence="5">
    <location>
        <begin position="100"/>
        <end position="119"/>
    </location>
</feature>
<keyword evidence="2 5" id="KW-0812">Transmembrane</keyword>
<name>H5XUD8_9FIRM</name>
<evidence type="ECO:0000256" key="4">
    <source>
        <dbReference type="ARBA" id="ARBA00023136"/>
    </source>
</evidence>
<dbReference type="Pfam" id="PF04932">
    <property type="entry name" value="Wzy_C"/>
    <property type="match status" value="1"/>
</dbReference>
<feature type="transmembrane region" description="Helical" evidence="5">
    <location>
        <begin position="75"/>
        <end position="94"/>
    </location>
</feature>
<protein>
    <submittedName>
        <fullName evidence="7">Lipid A core-O-antigen ligase-like enyme</fullName>
    </submittedName>
</protein>
<evidence type="ECO:0000256" key="1">
    <source>
        <dbReference type="ARBA" id="ARBA00004141"/>
    </source>
</evidence>
<feature type="transmembrane region" description="Helical" evidence="5">
    <location>
        <begin position="238"/>
        <end position="257"/>
    </location>
</feature>
<keyword evidence="3 5" id="KW-1133">Transmembrane helix</keyword>
<feature type="transmembrane region" description="Helical" evidence="5">
    <location>
        <begin position="214"/>
        <end position="231"/>
    </location>
</feature>
<sequence>MLDQNIELKRSCYRGEIYVEKLCVPALILYITSLFIFVDNPQFVNVSRVLFLFFAGVTTLVIISRQEVYVEKAMIYLYCFFVFCLASCFWALSYDDAVRKVVLLVQMLILLFLICQALSSKRQIDIVVFGIAIAGVALFIYGVIIYGLEHIYYAVLTGERLGKEISQENTMGRLASIASIVWFCYGVQKKNYLYFAAWLMPFVMVLASGSRTSAAIALIGILIAIIAKIGFKKSYKLLVRIPIVGVLLYFILQLSIFDSIKLRYFSLYSAVTTGEGDGNMRINMVKWGLEWFKESPIWGYGVGNYGELLVNKIGWDTYAHNNFIELLVGVGIIGFSLYYAVYAYIFYHLNQLMKRKDPTATILFIVLIMWICSEIGAVNYTSKMTYVLIGICISYIRLSNNQEITKHSRRKA</sequence>
<evidence type="ECO:0000256" key="3">
    <source>
        <dbReference type="ARBA" id="ARBA00022989"/>
    </source>
</evidence>
<dbReference type="RefSeq" id="WP_007783015.1">
    <property type="nucleotide sequence ID" value="NZ_CM001441.1"/>
</dbReference>
<proteinExistence type="predicted"/>
<organism evidence="7 8">
    <name type="scientific">Desulfosporosinus youngiae DSM 17734</name>
    <dbReference type="NCBI Taxonomy" id="768710"/>
    <lineage>
        <taxon>Bacteria</taxon>
        <taxon>Bacillati</taxon>
        <taxon>Bacillota</taxon>
        <taxon>Clostridia</taxon>
        <taxon>Eubacteriales</taxon>
        <taxon>Desulfitobacteriaceae</taxon>
        <taxon>Desulfosporosinus</taxon>
    </lineage>
</organism>
<evidence type="ECO:0000259" key="6">
    <source>
        <dbReference type="Pfam" id="PF04932"/>
    </source>
</evidence>
<dbReference type="GO" id="GO:0016020">
    <property type="term" value="C:membrane"/>
    <property type="evidence" value="ECO:0007669"/>
    <property type="project" value="UniProtKB-SubCell"/>
</dbReference>
<feature type="transmembrane region" description="Helical" evidence="5">
    <location>
        <begin position="43"/>
        <end position="63"/>
    </location>
</feature>
<comment type="subcellular location">
    <subcellularLocation>
        <location evidence="1">Membrane</location>
        <topology evidence="1">Multi-pass membrane protein</topology>
    </subcellularLocation>
</comment>
<feature type="transmembrane region" description="Helical" evidence="5">
    <location>
        <begin position="192"/>
        <end position="208"/>
    </location>
</feature>
<evidence type="ECO:0000256" key="2">
    <source>
        <dbReference type="ARBA" id="ARBA00022692"/>
    </source>
</evidence>
<feature type="domain" description="O-antigen ligase-related" evidence="6">
    <location>
        <begin position="197"/>
        <end position="338"/>
    </location>
</feature>
<dbReference type="InterPro" id="IPR051533">
    <property type="entry name" value="WaaL-like"/>
</dbReference>
<evidence type="ECO:0000313" key="8">
    <source>
        <dbReference type="Proteomes" id="UP000005104"/>
    </source>
</evidence>